<organism evidence="1 2">
    <name type="scientific">Corynebacterium choanae</name>
    <dbReference type="NCBI Taxonomy" id="1862358"/>
    <lineage>
        <taxon>Bacteria</taxon>
        <taxon>Bacillati</taxon>
        <taxon>Actinomycetota</taxon>
        <taxon>Actinomycetes</taxon>
        <taxon>Mycobacteriales</taxon>
        <taxon>Corynebacteriaceae</taxon>
        <taxon>Corynebacterium</taxon>
    </lineage>
</organism>
<accession>A0A3G6J7W1</accession>
<dbReference type="Proteomes" id="UP000269019">
    <property type="component" value="Chromosome"/>
</dbReference>
<proteinExistence type="predicted"/>
<dbReference type="KEGG" id="ccho:CCHOA_07935"/>
<dbReference type="EMBL" id="CP033896">
    <property type="protein sequence ID" value="AZA13979.1"/>
    <property type="molecule type" value="Genomic_DNA"/>
</dbReference>
<protein>
    <submittedName>
        <fullName evidence="1">Uncharacterized protein</fullName>
    </submittedName>
</protein>
<keyword evidence="2" id="KW-1185">Reference proteome</keyword>
<sequence length="48" mass="5287">MEGAGGETSPVVSAGADTPWADHYYAHKGANLRLILQFFVLCRELAHW</sequence>
<dbReference type="AlphaFoldDB" id="A0A3G6J7W1"/>
<name>A0A3G6J7W1_9CORY</name>
<gene>
    <name evidence="1" type="ORF">CCHOA_07935</name>
</gene>
<reference evidence="1 2" key="1">
    <citation type="submission" date="2018-11" db="EMBL/GenBank/DDBJ databases">
        <authorList>
            <person name="Kleinhagauer T."/>
            <person name="Glaeser S.P."/>
            <person name="Spergser J."/>
            <person name="Ruckert C."/>
            <person name="Kaempfer P."/>
            <person name="Busse H.-J."/>
        </authorList>
    </citation>
    <scope>NUCLEOTIDE SEQUENCE [LARGE SCALE GENOMIC DNA]</scope>
    <source>
        <strain evidence="1 2">200CH</strain>
    </source>
</reference>
<evidence type="ECO:0000313" key="2">
    <source>
        <dbReference type="Proteomes" id="UP000269019"/>
    </source>
</evidence>
<evidence type="ECO:0000313" key="1">
    <source>
        <dbReference type="EMBL" id="AZA13979.1"/>
    </source>
</evidence>